<reference evidence="1" key="1">
    <citation type="journal article" date="2019" name="bioRxiv">
        <title>The Genome of the Zebra Mussel, Dreissena polymorpha: A Resource for Invasive Species Research.</title>
        <authorList>
            <person name="McCartney M.A."/>
            <person name="Auch B."/>
            <person name="Kono T."/>
            <person name="Mallez S."/>
            <person name="Zhang Y."/>
            <person name="Obille A."/>
            <person name="Becker A."/>
            <person name="Abrahante J.E."/>
            <person name="Garbe J."/>
            <person name="Badalamenti J.P."/>
            <person name="Herman A."/>
            <person name="Mangelson H."/>
            <person name="Liachko I."/>
            <person name="Sullivan S."/>
            <person name="Sone E.D."/>
            <person name="Koren S."/>
            <person name="Silverstein K.A.T."/>
            <person name="Beckman K.B."/>
            <person name="Gohl D.M."/>
        </authorList>
    </citation>
    <scope>NUCLEOTIDE SEQUENCE</scope>
    <source>
        <strain evidence="1">Duluth1</strain>
        <tissue evidence="1">Whole animal</tissue>
    </source>
</reference>
<dbReference type="EMBL" id="JAIWYP010000016">
    <property type="protein sequence ID" value="KAH3694361.1"/>
    <property type="molecule type" value="Genomic_DNA"/>
</dbReference>
<dbReference type="AlphaFoldDB" id="A0A9D3Y8T3"/>
<comment type="caution">
    <text evidence="1">The sequence shown here is derived from an EMBL/GenBank/DDBJ whole genome shotgun (WGS) entry which is preliminary data.</text>
</comment>
<proteinExistence type="predicted"/>
<evidence type="ECO:0000313" key="1">
    <source>
        <dbReference type="EMBL" id="KAH3694361.1"/>
    </source>
</evidence>
<protein>
    <submittedName>
        <fullName evidence="1">Uncharacterized protein</fullName>
    </submittedName>
</protein>
<sequence>MARHSPSSIFGNCAECRSQSGIDIRSSSIFGTSAACRCQSWLDIRPARYSGFVPNVDVRAC</sequence>
<reference evidence="1" key="2">
    <citation type="submission" date="2020-11" db="EMBL/GenBank/DDBJ databases">
        <authorList>
            <person name="McCartney M.A."/>
            <person name="Auch B."/>
            <person name="Kono T."/>
            <person name="Mallez S."/>
            <person name="Becker A."/>
            <person name="Gohl D.M."/>
            <person name="Silverstein K.A.T."/>
            <person name="Koren S."/>
            <person name="Bechman K.B."/>
            <person name="Herman A."/>
            <person name="Abrahante J.E."/>
            <person name="Garbe J."/>
        </authorList>
    </citation>
    <scope>NUCLEOTIDE SEQUENCE</scope>
    <source>
        <strain evidence="1">Duluth1</strain>
        <tissue evidence="1">Whole animal</tissue>
    </source>
</reference>
<name>A0A9D3Y8T3_DREPO</name>
<accession>A0A9D3Y8T3</accession>
<gene>
    <name evidence="1" type="ORF">DPMN_081801</name>
</gene>
<organism evidence="1 2">
    <name type="scientific">Dreissena polymorpha</name>
    <name type="common">Zebra mussel</name>
    <name type="synonym">Mytilus polymorpha</name>
    <dbReference type="NCBI Taxonomy" id="45954"/>
    <lineage>
        <taxon>Eukaryota</taxon>
        <taxon>Metazoa</taxon>
        <taxon>Spiralia</taxon>
        <taxon>Lophotrochozoa</taxon>
        <taxon>Mollusca</taxon>
        <taxon>Bivalvia</taxon>
        <taxon>Autobranchia</taxon>
        <taxon>Heteroconchia</taxon>
        <taxon>Euheterodonta</taxon>
        <taxon>Imparidentia</taxon>
        <taxon>Neoheterodontei</taxon>
        <taxon>Myida</taxon>
        <taxon>Dreissenoidea</taxon>
        <taxon>Dreissenidae</taxon>
        <taxon>Dreissena</taxon>
    </lineage>
</organism>
<keyword evidence="2" id="KW-1185">Reference proteome</keyword>
<evidence type="ECO:0000313" key="2">
    <source>
        <dbReference type="Proteomes" id="UP000828390"/>
    </source>
</evidence>
<dbReference type="Proteomes" id="UP000828390">
    <property type="component" value="Unassembled WGS sequence"/>
</dbReference>